<feature type="compositionally biased region" description="Acidic residues" evidence="1">
    <location>
        <begin position="101"/>
        <end position="137"/>
    </location>
</feature>
<evidence type="ECO:0000313" key="3">
    <source>
        <dbReference type="Proteomes" id="UP001310890"/>
    </source>
</evidence>
<organism evidence="2 3">
    <name type="scientific">Meristemomyces frigidus</name>
    <dbReference type="NCBI Taxonomy" id="1508187"/>
    <lineage>
        <taxon>Eukaryota</taxon>
        <taxon>Fungi</taxon>
        <taxon>Dikarya</taxon>
        <taxon>Ascomycota</taxon>
        <taxon>Pezizomycotina</taxon>
        <taxon>Dothideomycetes</taxon>
        <taxon>Dothideomycetidae</taxon>
        <taxon>Mycosphaerellales</taxon>
        <taxon>Teratosphaeriaceae</taxon>
        <taxon>Meristemomyces</taxon>
    </lineage>
</organism>
<comment type="caution">
    <text evidence="2">The sequence shown here is derived from an EMBL/GenBank/DDBJ whole genome shotgun (WGS) entry which is preliminary data.</text>
</comment>
<dbReference type="Proteomes" id="UP001310890">
    <property type="component" value="Unassembled WGS sequence"/>
</dbReference>
<name>A0AAN7YGT2_9PEZI</name>
<accession>A0AAN7YGT2</accession>
<evidence type="ECO:0000313" key="2">
    <source>
        <dbReference type="EMBL" id="KAK5113264.1"/>
    </source>
</evidence>
<reference evidence="2" key="1">
    <citation type="submission" date="2023-08" db="EMBL/GenBank/DDBJ databases">
        <title>Black Yeasts Isolated from many extreme environments.</title>
        <authorList>
            <person name="Coleine C."/>
            <person name="Stajich J.E."/>
            <person name="Selbmann L."/>
        </authorList>
    </citation>
    <scope>NUCLEOTIDE SEQUENCE</scope>
    <source>
        <strain evidence="2">CCFEE 5401</strain>
    </source>
</reference>
<dbReference type="AlphaFoldDB" id="A0AAN7YGT2"/>
<evidence type="ECO:0000256" key="1">
    <source>
        <dbReference type="SAM" id="MobiDB-lite"/>
    </source>
</evidence>
<sequence>MIRPRLRPTLSRRNKYIGIAPQAEKKLAREVRHGANDLRRLVGQCRTIRGIPISFAQMSSLYSKGHANFLDVIVDNLEHCEPEANPLEQIPRKSILSALVQDEDQDEDEDEIENEDDSGSDTDSSEDSWQDESDDEEHALTHTEAVIDLAKLVREGVTASLVQTSIDYFTPERHGKPSLDQASRTSYEKKAEVVITTTTAISPLSDASDDLLLGSIDGRDHDFEQEAVPSRIPGS</sequence>
<dbReference type="EMBL" id="JAVRRL010000025">
    <property type="protein sequence ID" value="KAK5113264.1"/>
    <property type="molecule type" value="Genomic_DNA"/>
</dbReference>
<protein>
    <submittedName>
        <fullName evidence="2">Uncharacterized protein</fullName>
    </submittedName>
</protein>
<feature type="region of interest" description="Disordered" evidence="1">
    <location>
        <begin position="101"/>
        <end position="138"/>
    </location>
</feature>
<gene>
    <name evidence="2" type="ORF">LTR62_003601</name>
</gene>
<proteinExistence type="predicted"/>